<accession>A0A1E3W1A2</accession>
<dbReference type="PANTHER" id="PTHR23026">
    <property type="entry name" value="NADPH NITROREDUCTASE"/>
    <property type="match status" value="1"/>
</dbReference>
<dbReference type="InterPro" id="IPR029479">
    <property type="entry name" value="Nitroreductase"/>
</dbReference>
<evidence type="ECO:0000313" key="4">
    <source>
        <dbReference type="Proteomes" id="UP000094472"/>
    </source>
</evidence>
<dbReference type="STRING" id="1774969.AUC69_08080"/>
<dbReference type="PANTHER" id="PTHR23026:SF123">
    <property type="entry name" value="NAD(P)H NITROREDUCTASE RV3131-RELATED"/>
    <property type="match status" value="1"/>
</dbReference>
<sequence length="229" mass="25699">MERSSEQFAQRESERTAHTPPRFDAETRARLYELLRWRRDVRRFKREPLPEGTVERLIGLACLSPSVGLSEPWRFVLVDDGGRRAAIRACFETCNKEALQQQDADKAALYARLKLAGLDEAPVQIAVFSDRATAQGSGLGRLTMPETLDYSVVTAVHTLWLAARAEGIGLGWVSILDPARMTEILEVPPEWIFIGHLCLGYPQAEDDTPALERAGWEHRHAPDGAVVRR</sequence>
<evidence type="ECO:0000256" key="1">
    <source>
        <dbReference type="SAM" id="MobiDB-lite"/>
    </source>
</evidence>
<dbReference type="InterPro" id="IPR000415">
    <property type="entry name" value="Nitroreductase-like"/>
</dbReference>
<evidence type="ECO:0000259" key="2">
    <source>
        <dbReference type="Pfam" id="PF00881"/>
    </source>
</evidence>
<dbReference type="Proteomes" id="UP000094472">
    <property type="component" value="Unassembled WGS sequence"/>
</dbReference>
<organism evidence="3 4">
    <name type="scientific">Methyloceanibacter superfactus</name>
    <dbReference type="NCBI Taxonomy" id="1774969"/>
    <lineage>
        <taxon>Bacteria</taxon>
        <taxon>Pseudomonadati</taxon>
        <taxon>Pseudomonadota</taxon>
        <taxon>Alphaproteobacteria</taxon>
        <taxon>Hyphomicrobiales</taxon>
        <taxon>Hyphomicrobiaceae</taxon>
        <taxon>Methyloceanibacter</taxon>
    </lineage>
</organism>
<dbReference type="EMBL" id="LPWF01000016">
    <property type="protein sequence ID" value="ODR99588.1"/>
    <property type="molecule type" value="Genomic_DNA"/>
</dbReference>
<dbReference type="Pfam" id="PF00881">
    <property type="entry name" value="Nitroreductase"/>
    <property type="match status" value="1"/>
</dbReference>
<dbReference type="OrthoDB" id="9773807at2"/>
<protein>
    <submittedName>
        <fullName evidence="3">5,6-dimethylbenzimidazole synthase</fullName>
    </submittedName>
</protein>
<feature type="domain" description="Nitroreductase" evidence="2">
    <location>
        <begin position="35"/>
        <end position="201"/>
    </location>
</feature>
<reference evidence="3 4" key="1">
    <citation type="journal article" date="2016" name="Environ. Microbiol.">
        <title>New Methyloceanibacter diversity from North Sea sediments includes methanotroph containing solely the soluble methane monooxygenase.</title>
        <authorList>
            <person name="Vekeman B."/>
            <person name="Kerckhof F.M."/>
            <person name="Cremers G."/>
            <person name="de Vos P."/>
            <person name="Vandamme P."/>
            <person name="Boon N."/>
            <person name="Op den Camp H.J."/>
            <person name="Heylen K."/>
        </authorList>
    </citation>
    <scope>NUCLEOTIDE SEQUENCE [LARGE SCALE GENOMIC DNA]</scope>
    <source>
        <strain evidence="3 4">R-67175</strain>
    </source>
</reference>
<dbReference type="Gene3D" id="3.40.109.10">
    <property type="entry name" value="NADH Oxidase"/>
    <property type="match status" value="1"/>
</dbReference>
<evidence type="ECO:0000313" key="3">
    <source>
        <dbReference type="EMBL" id="ODR99588.1"/>
    </source>
</evidence>
<name>A0A1E3W1A2_9HYPH</name>
<dbReference type="SUPFAM" id="SSF55469">
    <property type="entry name" value="FMN-dependent nitroreductase-like"/>
    <property type="match status" value="1"/>
</dbReference>
<dbReference type="AlphaFoldDB" id="A0A1E3W1A2"/>
<dbReference type="RefSeq" id="WP_069441135.1">
    <property type="nucleotide sequence ID" value="NZ_LPWF01000016.1"/>
</dbReference>
<dbReference type="GO" id="GO:0016491">
    <property type="term" value="F:oxidoreductase activity"/>
    <property type="evidence" value="ECO:0007669"/>
    <property type="project" value="InterPro"/>
</dbReference>
<dbReference type="InterPro" id="IPR050627">
    <property type="entry name" value="Nitroreductase/BluB"/>
</dbReference>
<keyword evidence="4" id="KW-1185">Reference proteome</keyword>
<dbReference type="NCBIfam" id="TIGR02476">
    <property type="entry name" value="BluB"/>
    <property type="match status" value="1"/>
</dbReference>
<dbReference type="InterPro" id="IPR012825">
    <property type="entry name" value="BluB"/>
</dbReference>
<comment type="caution">
    <text evidence="3">The sequence shown here is derived from an EMBL/GenBank/DDBJ whole genome shotgun (WGS) entry which is preliminary data.</text>
</comment>
<feature type="region of interest" description="Disordered" evidence="1">
    <location>
        <begin position="1"/>
        <end position="22"/>
    </location>
</feature>
<gene>
    <name evidence="3" type="ORF">AUC69_08080</name>
</gene>
<proteinExistence type="predicted"/>